<proteinExistence type="predicted"/>
<sequence length="52" mass="6195">MSRKNPQFNLRLPEEVKEWLEQNAKENCRSQTAEIVFWLMSAKKRQEQTATA</sequence>
<evidence type="ECO:0000313" key="3">
    <source>
        <dbReference type="Proteomes" id="UP000645865"/>
    </source>
</evidence>
<dbReference type="InterPro" id="IPR010985">
    <property type="entry name" value="Ribbon_hlx_hlx"/>
</dbReference>
<evidence type="ECO:0000259" key="1">
    <source>
        <dbReference type="Pfam" id="PF03869"/>
    </source>
</evidence>
<dbReference type="InterPro" id="IPR013321">
    <property type="entry name" value="Arc_rbn_hlx_hlx"/>
</dbReference>
<organism evidence="2 3">
    <name type="scientific">Pseudomonas rhodesiae</name>
    <dbReference type="NCBI Taxonomy" id="76760"/>
    <lineage>
        <taxon>Bacteria</taxon>
        <taxon>Pseudomonadati</taxon>
        <taxon>Pseudomonadota</taxon>
        <taxon>Gammaproteobacteria</taxon>
        <taxon>Pseudomonadales</taxon>
        <taxon>Pseudomonadaceae</taxon>
        <taxon>Pseudomonas</taxon>
    </lineage>
</organism>
<dbReference type="GO" id="GO:0003677">
    <property type="term" value="F:DNA binding"/>
    <property type="evidence" value="ECO:0007669"/>
    <property type="project" value="UniProtKB-KW"/>
</dbReference>
<comment type="caution">
    <text evidence="2">The sequence shown here is derived from an EMBL/GenBank/DDBJ whole genome shotgun (WGS) entry which is preliminary data.</text>
</comment>
<protein>
    <submittedName>
        <fullName evidence="2">Arc family DNA-binding protein</fullName>
    </submittedName>
</protein>
<dbReference type="Proteomes" id="UP000645865">
    <property type="component" value="Unassembled WGS sequence"/>
</dbReference>
<dbReference type="Gene3D" id="1.10.1220.10">
    <property type="entry name" value="Met repressor-like"/>
    <property type="match status" value="1"/>
</dbReference>
<dbReference type="GO" id="GO:0006355">
    <property type="term" value="P:regulation of DNA-templated transcription"/>
    <property type="evidence" value="ECO:0007669"/>
    <property type="project" value="InterPro"/>
</dbReference>
<dbReference type="EMBL" id="JAEILH010000088">
    <property type="protein sequence ID" value="MBI6628170.1"/>
    <property type="molecule type" value="Genomic_DNA"/>
</dbReference>
<reference evidence="2" key="1">
    <citation type="submission" date="2020-12" db="EMBL/GenBank/DDBJ databases">
        <title>Comparative genomic insights into the epidemiology and virulence of plant pathogenic Pseudomonads from Turkey.</title>
        <authorList>
            <person name="Dillon M."/>
            <person name="Ruiz-Bedoya T."/>
            <person name="Bendalovic-Torma C."/>
            <person name="Guttman K.M."/>
            <person name="Kwak H."/>
            <person name="Middleton M.A."/>
            <person name="Wang P.W."/>
            <person name="Horuz S."/>
            <person name="Aysan Y."/>
            <person name="Guttman D.S."/>
        </authorList>
    </citation>
    <scope>NUCLEOTIDE SEQUENCE</scope>
    <source>
        <strain evidence="2">S5_IA_3a</strain>
    </source>
</reference>
<gene>
    <name evidence="2" type="ORF">YA0853_31655</name>
</gene>
<dbReference type="InterPro" id="IPR005569">
    <property type="entry name" value="Arc_DNA-bd_dom"/>
</dbReference>
<evidence type="ECO:0000313" key="2">
    <source>
        <dbReference type="EMBL" id="MBI6628170.1"/>
    </source>
</evidence>
<dbReference type="SUPFAM" id="SSF47598">
    <property type="entry name" value="Ribbon-helix-helix"/>
    <property type="match status" value="1"/>
</dbReference>
<dbReference type="AlphaFoldDB" id="A0A8I1EBF7"/>
<name>A0A8I1EBF7_9PSED</name>
<feature type="domain" description="Arc-like DNA binding" evidence="1">
    <location>
        <begin position="2"/>
        <end position="42"/>
    </location>
</feature>
<keyword evidence="2" id="KW-0238">DNA-binding</keyword>
<accession>A0A8I1EBF7</accession>
<dbReference type="RefSeq" id="WP_198712617.1">
    <property type="nucleotide sequence ID" value="NZ_JAEILH010000088.1"/>
</dbReference>
<dbReference type="Pfam" id="PF03869">
    <property type="entry name" value="Arc"/>
    <property type="match status" value="1"/>
</dbReference>